<organism evidence="2 3">
    <name type="scientific">Brevibacterium aurantiacum</name>
    <dbReference type="NCBI Taxonomy" id="273384"/>
    <lineage>
        <taxon>Bacteria</taxon>
        <taxon>Bacillati</taxon>
        <taxon>Actinomycetota</taxon>
        <taxon>Actinomycetes</taxon>
        <taxon>Micrococcales</taxon>
        <taxon>Brevibacteriaceae</taxon>
        <taxon>Brevibacterium</taxon>
    </lineage>
</organism>
<sequence length="322" mass="33925">MAGESPVVCTAGLGPRWEFSDLAEARFIFTVLSVINYGQVCRERENTMSNVMFTSNEAEAEIVAEIEQNYAERCGAMAAKAEALVAAVSRQDESWMTARKDLSSWAQASVTSALRAEAAHILTAAKRLEKSRALAEAIDAGSDVLASLFADLAGAADAVRAAGSAQAARSVFDLHADNVTTRLVPLMAGESSVSLAKLWTQACADAGAGGKNAATDSTTSEQAASATPEQTSDCAHGCTCGESAGPEYPELDVRTVPHAIRHATVFGALDSVSAGSGMVLVAPHDPLPLLAQIDQRYSGGFSVDYLQRGPEAWRLKFVRARR</sequence>
<protein>
    <submittedName>
        <fullName evidence="2">Uncharacterized protein</fullName>
    </submittedName>
</protein>
<dbReference type="InterPro" id="IPR018720">
    <property type="entry name" value="DUF2249"/>
</dbReference>
<dbReference type="AlphaFoldDB" id="A0A2A3ZTQ1"/>
<evidence type="ECO:0000256" key="1">
    <source>
        <dbReference type="SAM" id="MobiDB-lite"/>
    </source>
</evidence>
<feature type="region of interest" description="Disordered" evidence="1">
    <location>
        <begin position="209"/>
        <end position="233"/>
    </location>
</feature>
<evidence type="ECO:0000313" key="3">
    <source>
        <dbReference type="Proteomes" id="UP000217881"/>
    </source>
</evidence>
<dbReference type="Pfam" id="PF10006">
    <property type="entry name" value="DUF2249"/>
    <property type="match status" value="1"/>
</dbReference>
<evidence type="ECO:0000313" key="2">
    <source>
        <dbReference type="EMBL" id="PCC54924.1"/>
    </source>
</evidence>
<dbReference type="Proteomes" id="UP000217881">
    <property type="component" value="Unassembled WGS sequence"/>
</dbReference>
<name>A0A2A3ZTQ1_BREAU</name>
<accession>A0A2A3ZTQ1</accession>
<reference evidence="2 3" key="1">
    <citation type="journal article" date="2017" name="Elife">
        <title>Extensive horizontal gene transfer in cheese-associated bacteria.</title>
        <authorList>
            <person name="Bonham K.S."/>
            <person name="Wolfe B.E."/>
            <person name="Dutton R.J."/>
        </authorList>
    </citation>
    <scope>NUCLEOTIDE SEQUENCE [LARGE SCALE GENOMIC DNA]</scope>
    <source>
        <strain evidence="2 3">738_8</strain>
    </source>
</reference>
<dbReference type="EMBL" id="NRHA01000007">
    <property type="protein sequence ID" value="PCC54924.1"/>
    <property type="molecule type" value="Genomic_DNA"/>
</dbReference>
<comment type="caution">
    <text evidence="2">The sequence shown here is derived from an EMBL/GenBank/DDBJ whole genome shotgun (WGS) entry which is preliminary data.</text>
</comment>
<gene>
    <name evidence="2" type="ORF">CIK59_05325</name>
</gene>
<proteinExistence type="predicted"/>
<feature type="compositionally biased region" description="Polar residues" evidence="1">
    <location>
        <begin position="214"/>
        <end position="233"/>
    </location>
</feature>